<evidence type="ECO:0000256" key="1">
    <source>
        <dbReference type="ARBA" id="ARBA00005254"/>
    </source>
</evidence>
<dbReference type="Pfam" id="PF00378">
    <property type="entry name" value="ECH_1"/>
    <property type="match status" value="1"/>
</dbReference>
<reference evidence="4 5" key="1">
    <citation type="submission" date="2019-07" db="EMBL/GenBank/DDBJ databases">
        <title>Sphingomonas solaris sp. nov., isolated from a solar panel from Boston, Massachusetts.</title>
        <authorList>
            <person name="Tanner K."/>
            <person name="Pascual J."/>
            <person name="Mancuso C."/>
            <person name="Pereto J."/>
            <person name="Khalil A."/>
            <person name="Vilanova C."/>
        </authorList>
    </citation>
    <scope>NUCLEOTIDE SEQUENCE [LARGE SCALE GENOMIC DNA]</scope>
    <source>
        <strain evidence="4 5">R4DWN</strain>
    </source>
</reference>
<evidence type="ECO:0000313" key="5">
    <source>
        <dbReference type="Proteomes" id="UP000318681"/>
    </source>
</evidence>
<evidence type="ECO:0000256" key="2">
    <source>
        <dbReference type="ARBA" id="ARBA00023098"/>
    </source>
</evidence>
<dbReference type="GO" id="GO:0006635">
    <property type="term" value="P:fatty acid beta-oxidation"/>
    <property type="evidence" value="ECO:0007669"/>
    <property type="project" value="TreeGrafter"/>
</dbReference>
<keyword evidence="5" id="KW-1185">Reference proteome</keyword>
<name>A0A558RBL9_9SPHN</name>
<dbReference type="EMBL" id="VNIM01000007">
    <property type="protein sequence ID" value="TVV76751.1"/>
    <property type="molecule type" value="Genomic_DNA"/>
</dbReference>
<dbReference type="PANTHER" id="PTHR11941:SF169">
    <property type="entry name" value="(7AS)-7A-METHYL-1,5-DIOXO-2,3,5,6,7,7A-HEXAHYDRO-1H-INDENE-CARBOXYL-COA HYDROLASE"/>
    <property type="match status" value="1"/>
</dbReference>
<dbReference type="Proteomes" id="UP000318681">
    <property type="component" value="Unassembled WGS sequence"/>
</dbReference>
<evidence type="ECO:0000256" key="3">
    <source>
        <dbReference type="ARBA" id="ARBA00023239"/>
    </source>
</evidence>
<dbReference type="CDD" id="cd06558">
    <property type="entry name" value="crotonase-like"/>
    <property type="match status" value="1"/>
</dbReference>
<dbReference type="Gene3D" id="3.90.226.10">
    <property type="entry name" value="2-enoyl-CoA Hydratase, Chain A, domain 1"/>
    <property type="match status" value="1"/>
</dbReference>
<dbReference type="FunFam" id="3.90.226.10:FF:000009">
    <property type="entry name" value="Carnitinyl-CoA dehydratase"/>
    <property type="match status" value="1"/>
</dbReference>
<protein>
    <submittedName>
        <fullName evidence="4">Enoyl-CoA hydratase</fullName>
    </submittedName>
</protein>
<comment type="similarity">
    <text evidence="1">Belongs to the enoyl-CoA hydratase/isomerase family.</text>
</comment>
<dbReference type="InterPro" id="IPR014748">
    <property type="entry name" value="Enoyl-CoA_hydra_C"/>
</dbReference>
<dbReference type="Gene3D" id="1.10.12.10">
    <property type="entry name" value="Lyase 2-enoyl-coa Hydratase, Chain A, domain 2"/>
    <property type="match status" value="1"/>
</dbReference>
<dbReference type="OrthoDB" id="7225138at2"/>
<organism evidence="4 5">
    <name type="scientific">Alterirhizorhabdus solaris</name>
    <dbReference type="NCBI Taxonomy" id="2529389"/>
    <lineage>
        <taxon>Bacteria</taxon>
        <taxon>Pseudomonadati</taxon>
        <taxon>Pseudomonadota</taxon>
        <taxon>Alphaproteobacteria</taxon>
        <taxon>Sphingomonadales</taxon>
        <taxon>Rhizorhabdaceae</taxon>
        <taxon>Alterirhizorhabdus</taxon>
    </lineage>
</organism>
<dbReference type="RefSeq" id="WP_145148118.1">
    <property type="nucleotide sequence ID" value="NZ_VNIM01000007.1"/>
</dbReference>
<evidence type="ECO:0000313" key="4">
    <source>
        <dbReference type="EMBL" id="TVV76751.1"/>
    </source>
</evidence>
<accession>A0A558RBL9</accession>
<dbReference type="AlphaFoldDB" id="A0A558RBL9"/>
<dbReference type="SUPFAM" id="SSF52096">
    <property type="entry name" value="ClpP/crotonase"/>
    <property type="match status" value="1"/>
</dbReference>
<keyword evidence="3" id="KW-0456">Lyase</keyword>
<dbReference type="InterPro" id="IPR029045">
    <property type="entry name" value="ClpP/crotonase-like_dom_sf"/>
</dbReference>
<dbReference type="InterPro" id="IPR001753">
    <property type="entry name" value="Enoyl-CoA_hydra/iso"/>
</dbReference>
<gene>
    <name evidence="4" type="ORF">FOY91_03335</name>
</gene>
<dbReference type="PANTHER" id="PTHR11941">
    <property type="entry name" value="ENOYL-COA HYDRATASE-RELATED"/>
    <property type="match status" value="1"/>
</dbReference>
<proteinExistence type="inferred from homology"/>
<keyword evidence="2" id="KW-0443">Lipid metabolism</keyword>
<sequence>MNEGPAAEPVLYEKIGQHVGLVTLNRPEKRNAVNPAMATALEAIVRSTEADTDIRAVILTSSDDRVFCAGADLGAIASGTGKGIETSAGGFAGFVYAQRWKPWIAAVEGMALGGGCELALACEMIVASEAARFGLPEVKRGLLAAAGGVHRIGAVLPRNIANELIATGEPLDAAGALRWGMVNRVTPPGETVATARLLAEAIAANAPLAVQYSLQAARASAAQPDGAGRTIVAERFAALRGTEDFKEGPRAFVEKRAPTWSGR</sequence>
<comment type="caution">
    <text evidence="4">The sequence shown here is derived from an EMBL/GenBank/DDBJ whole genome shotgun (WGS) entry which is preliminary data.</text>
</comment>
<dbReference type="GO" id="GO:0016829">
    <property type="term" value="F:lyase activity"/>
    <property type="evidence" value="ECO:0007669"/>
    <property type="project" value="UniProtKB-KW"/>
</dbReference>